<keyword evidence="4 5" id="KW-0472">Membrane</keyword>
<protein>
    <submittedName>
        <fullName evidence="7">Transmembrane amino acid transporter protein</fullName>
    </submittedName>
</protein>
<organism evidence="7 8">
    <name type="scientific">Oesophagostomum dentatum</name>
    <name type="common">Nodular worm</name>
    <dbReference type="NCBI Taxonomy" id="61180"/>
    <lineage>
        <taxon>Eukaryota</taxon>
        <taxon>Metazoa</taxon>
        <taxon>Ecdysozoa</taxon>
        <taxon>Nematoda</taxon>
        <taxon>Chromadorea</taxon>
        <taxon>Rhabditida</taxon>
        <taxon>Rhabditina</taxon>
        <taxon>Rhabditomorpha</taxon>
        <taxon>Strongyloidea</taxon>
        <taxon>Strongylidae</taxon>
        <taxon>Oesophagostomum</taxon>
    </lineage>
</organism>
<feature type="transmembrane region" description="Helical" evidence="5">
    <location>
        <begin position="7"/>
        <end position="27"/>
    </location>
</feature>
<dbReference type="AlphaFoldDB" id="A0A0B1T857"/>
<evidence type="ECO:0000313" key="8">
    <source>
        <dbReference type="Proteomes" id="UP000053660"/>
    </source>
</evidence>
<evidence type="ECO:0000256" key="2">
    <source>
        <dbReference type="ARBA" id="ARBA00022692"/>
    </source>
</evidence>
<evidence type="ECO:0000256" key="5">
    <source>
        <dbReference type="SAM" id="Phobius"/>
    </source>
</evidence>
<dbReference type="EMBL" id="KN550773">
    <property type="protein sequence ID" value="KHJ93434.1"/>
    <property type="molecule type" value="Genomic_DNA"/>
</dbReference>
<evidence type="ECO:0000256" key="1">
    <source>
        <dbReference type="ARBA" id="ARBA00004141"/>
    </source>
</evidence>
<sequence>MIRSSYAFINLVKALCGVGVFTLPVAFQQSGLWAGVALAFILGFVNAHSMIMLVECSQYLCKKKLLEETKNDLDDMITITPVQKVRDDKTSIGKNISEKQALQDSAEKSSQEVEENRVTLNYGDMAEEAFKSHKSQALKKLGKPIKIAVNVCVFAFQLGVCSAFYIFVVDHAKEVIDHLFSTHLSRDMLFFEILPFFLLMASVRSLIILSWIGLLGNILVISAIVIIVGQMMFMEHVPLSYLPAVTSVEGVTLAAGSMIYAYAAQGVVLPLENKMRKPQHMLGLLGVISTSVGFVSILYTVTGFLGYITYGDQLKGSITLNLTNSPLDFSVKVMLLIMTYCGYLIQHYPVVEMCSPFVQNRLKDASSCTILASDYALRYIIVFMSFGFAYAIPDFKDIIPFIGVTSGMMLALVFPPLLELVVFIGVWRRGNVIKMML</sequence>
<accession>A0A0B1T857</accession>
<feature type="transmembrane region" description="Helical" evidence="5">
    <location>
        <begin position="398"/>
        <end position="427"/>
    </location>
</feature>
<dbReference type="PANTHER" id="PTHR22950:SF217">
    <property type="entry name" value="AMINO ACID TRANSPORTER TRANSMEMBRANE DOMAIN-CONTAINING PROTEIN"/>
    <property type="match status" value="1"/>
</dbReference>
<dbReference type="Proteomes" id="UP000053660">
    <property type="component" value="Unassembled WGS sequence"/>
</dbReference>
<feature type="domain" description="Amino acid transporter transmembrane" evidence="6">
    <location>
        <begin position="6"/>
        <end position="61"/>
    </location>
</feature>
<dbReference type="PANTHER" id="PTHR22950">
    <property type="entry name" value="AMINO ACID TRANSPORTER"/>
    <property type="match status" value="1"/>
</dbReference>
<dbReference type="GO" id="GO:0015179">
    <property type="term" value="F:L-amino acid transmembrane transporter activity"/>
    <property type="evidence" value="ECO:0007669"/>
    <property type="project" value="TreeGrafter"/>
</dbReference>
<evidence type="ECO:0000256" key="4">
    <source>
        <dbReference type="ARBA" id="ARBA00023136"/>
    </source>
</evidence>
<dbReference type="InterPro" id="IPR013057">
    <property type="entry name" value="AA_transpt_TM"/>
</dbReference>
<feature type="transmembrane region" description="Helical" evidence="5">
    <location>
        <begin position="214"/>
        <end position="233"/>
    </location>
</feature>
<feature type="transmembrane region" description="Helical" evidence="5">
    <location>
        <begin position="283"/>
        <end position="309"/>
    </location>
</feature>
<name>A0A0B1T857_OESDE</name>
<feature type="transmembrane region" description="Helical" evidence="5">
    <location>
        <begin position="329"/>
        <end position="351"/>
    </location>
</feature>
<keyword evidence="2 5" id="KW-0812">Transmembrane</keyword>
<proteinExistence type="predicted"/>
<feature type="domain" description="Amino acid transporter transmembrane" evidence="6">
    <location>
        <begin position="111"/>
        <end position="423"/>
    </location>
</feature>
<feature type="transmembrane region" description="Helical" evidence="5">
    <location>
        <begin position="147"/>
        <end position="168"/>
    </location>
</feature>
<keyword evidence="3 5" id="KW-1133">Transmembrane helix</keyword>
<comment type="subcellular location">
    <subcellularLocation>
        <location evidence="1">Membrane</location>
        <topology evidence="1">Multi-pass membrane protein</topology>
    </subcellularLocation>
</comment>
<evidence type="ECO:0000313" key="7">
    <source>
        <dbReference type="EMBL" id="KHJ93434.1"/>
    </source>
</evidence>
<keyword evidence="8" id="KW-1185">Reference proteome</keyword>
<feature type="non-terminal residue" evidence="7">
    <location>
        <position position="437"/>
    </location>
</feature>
<feature type="transmembrane region" description="Helical" evidence="5">
    <location>
        <begin position="33"/>
        <end position="54"/>
    </location>
</feature>
<evidence type="ECO:0000259" key="6">
    <source>
        <dbReference type="Pfam" id="PF01490"/>
    </source>
</evidence>
<feature type="transmembrane region" description="Helical" evidence="5">
    <location>
        <begin position="188"/>
        <end position="207"/>
    </location>
</feature>
<dbReference type="GO" id="GO:0005774">
    <property type="term" value="C:vacuolar membrane"/>
    <property type="evidence" value="ECO:0007669"/>
    <property type="project" value="TreeGrafter"/>
</dbReference>
<dbReference type="OrthoDB" id="1684102at2759"/>
<feature type="transmembrane region" description="Helical" evidence="5">
    <location>
        <begin position="253"/>
        <end position="271"/>
    </location>
</feature>
<gene>
    <name evidence="7" type="ORF">OESDEN_06660</name>
</gene>
<evidence type="ECO:0000256" key="3">
    <source>
        <dbReference type="ARBA" id="ARBA00022989"/>
    </source>
</evidence>
<reference evidence="7 8" key="1">
    <citation type="submission" date="2014-03" db="EMBL/GenBank/DDBJ databases">
        <title>Draft genome of the hookworm Oesophagostomum dentatum.</title>
        <authorList>
            <person name="Mitreva M."/>
        </authorList>
    </citation>
    <scope>NUCLEOTIDE SEQUENCE [LARGE SCALE GENOMIC DNA]</scope>
    <source>
        <strain evidence="7 8">OD-Hann</strain>
    </source>
</reference>
<feature type="transmembrane region" description="Helical" evidence="5">
    <location>
        <begin position="372"/>
        <end position="392"/>
    </location>
</feature>
<dbReference type="Pfam" id="PF01490">
    <property type="entry name" value="Aa_trans"/>
    <property type="match status" value="2"/>
</dbReference>